<feature type="region of interest" description="Disordered" evidence="8">
    <location>
        <begin position="776"/>
        <end position="831"/>
    </location>
</feature>
<feature type="region of interest" description="Disordered" evidence="8">
    <location>
        <begin position="363"/>
        <end position="404"/>
    </location>
</feature>
<feature type="compositionally biased region" description="Low complexity" evidence="8">
    <location>
        <begin position="312"/>
        <end position="322"/>
    </location>
</feature>
<feature type="domain" description="RRM" evidence="9">
    <location>
        <begin position="404"/>
        <end position="476"/>
    </location>
</feature>
<dbReference type="STRING" id="71717.A0A4Y7TYQ6"/>
<evidence type="ECO:0000256" key="3">
    <source>
        <dbReference type="ARBA" id="ARBA00022833"/>
    </source>
</evidence>
<dbReference type="InterPro" id="IPR045137">
    <property type="entry name" value="RBM26/27"/>
</dbReference>
<feature type="region of interest" description="Disordered" evidence="8">
    <location>
        <begin position="307"/>
        <end position="326"/>
    </location>
</feature>
<dbReference type="Gene3D" id="1.20.1390.10">
    <property type="entry name" value="PWI domain"/>
    <property type="match status" value="1"/>
</dbReference>
<dbReference type="PANTHER" id="PTHR14398">
    <property type="entry name" value="RNA RECOGNITION RRM/RNP DOMAIN"/>
    <property type="match status" value="1"/>
</dbReference>
<evidence type="ECO:0008006" key="13">
    <source>
        <dbReference type="Google" id="ProtNLM"/>
    </source>
</evidence>
<dbReference type="Pfam" id="PF01480">
    <property type="entry name" value="PWI"/>
    <property type="match status" value="1"/>
</dbReference>
<feature type="domain" description="C3H1-type" evidence="10">
    <location>
        <begin position="199"/>
        <end position="227"/>
    </location>
</feature>
<evidence type="ECO:0000256" key="5">
    <source>
        <dbReference type="ARBA" id="ARBA00043866"/>
    </source>
</evidence>
<protein>
    <recommendedName>
        <fullName evidence="13">C3H1-type domain-containing protein</fullName>
    </recommendedName>
</protein>
<organism evidence="11 12">
    <name type="scientific">Coprinellus micaceus</name>
    <name type="common">Glistening ink-cap mushroom</name>
    <name type="synonym">Coprinus micaceus</name>
    <dbReference type="NCBI Taxonomy" id="71717"/>
    <lineage>
        <taxon>Eukaryota</taxon>
        <taxon>Fungi</taxon>
        <taxon>Dikarya</taxon>
        <taxon>Basidiomycota</taxon>
        <taxon>Agaricomycotina</taxon>
        <taxon>Agaricomycetes</taxon>
        <taxon>Agaricomycetidae</taxon>
        <taxon>Agaricales</taxon>
        <taxon>Agaricineae</taxon>
        <taxon>Psathyrellaceae</taxon>
        <taxon>Coprinellus</taxon>
    </lineage>
</organism>
<dbReference type="Proteomes" id="UP000298030">
    <property type="component" value="Unassembled WGS sequence"/>
</dbReference>
<dbReference type="Pfam" id="PF00642">
    <property type="entry name" value="zf-CCCH"/>
    <property type="match status" value="1"/>
</dbReference>
<dbReference type="PANTHER" id="PTHR14398:SF0">
    <property type="entry name" value="ZINC FINGER PROTEIN SWM"/>
    <property type="match status" value="1"/>
</dbReference>
<name>A0A4Y7TYQ6_COPMI</name>
<evidence type="ECO:0000256" key="2">
    <source>
        <dbReference type="ARBA" id="ARBA00022771"/>
    </source>
</evidence>
<dbReference type="GO" id="GO:0003723">
    <property type="term" value="F:RNA binding"/>
    <property type="evidence" value="ECO:0007669"/>
    <property type="project" value="UniProtKB-UniRule"/>
</dbReference>
<dbReference type="EMBL" id="QPFP01000002">
    <property type="protein sequence ID" value="TEB39295.1"/>
    <property type="molecule type" value="Genomic_DNA"/>
</dbReference>
<evidence type="ECO:0000256" key="7">
    <source>
        <dbReference type="PROSITE-ProRule" id="PRU00723"/>
    </source>
</evidence>
<dbReference type="InterPro" id="IPR000504">
    <property type="entry name" value="RRM_dom"/>
</dbReference>
<evidence type="ECO:0000313" key="12">
    <source>
        <dbReference type="Proteomes" id="UP000298030"/>
    </source>
</evidence>
<comment type="function">
    <text evidence="5">May be involved in the turnover of nuclear polyadenylated (pA+) RNA.</text>
</comment>
<comment type="caution">
    <text evidence="11">The sequence shown here is derived from an EMBL/GenBank/DDBJ whole genome shotgun (WGS) entry which is preliminary data.</text>
</comment>
<dbReference type="CDD" id="cd12257">
    <property type="entry name" value="RRM1_RBM26_like"/>
    <property type="match status" value="1"/>
</dbReference>
<dbReference type="SUPFAM" id="SSF90229">
    <property type="entry name" value="CCCH zinc finger"/>
    <property type="match status" value="1"/>
</dbReference>
<dbReference type="InterPro" id="IPR036855">
    <property type="entry name" value="Znf_CCCH_sf"/>
</dbReference>
<dbReference type="OrthoDB" id="443401at2759"/>
<gene>
    <name evidence="11" type="ORF">FA13DRAFT_1751719</name>
</gene>
<accession>A0A4Y7TYQ6</accession>
<feature type="compositionally biased region" description="Polar residues" evidence="8">
    <location>
        <begin position="506"/>
        <end position="516"/>
    </location>
</feature>
<dbReference type="PROSITE" id="PS50103">
    <property type="entry name" value="ZF_C3H1"/>
    <property type="match status" value="1"/>
</dbReference>
<evidence type="ECO:0000256" key="1">
    <source>
        <dbReference type="ARBA" id="ARBA00022723"/>
    </source>
</evidence>
<keyword evidence="2 7" id="KW-0863">Zinc-finger</keyword>
<dbReference type="Pfam" id="PF00076">
    <property type="entry name" value="RRM_1"/>
    <property type="match status" value="1"/>
</dbReference>
<evidence type="ECO:0000259" key="10">
    <source>
        <dbReference type="PROSITE" id="PS50103"/>
    </source>
</evidence>
<feature type="compositionally biased region" description="Acidic residues" evidence="8">
    <location>
        <begin position="820"/>
        <end position="831"/>
    </location>
</feature>
<keyword evidence="4 6" id="KW-0694">RNA-binding</keyword>
<dbReference type="GO" id="GO:0008270">
    <property type="term" value="F:zinc ion binding"/>
    <property type="evidence" value="ECO:0007669"/>
    <property type="project" value="UniProtKB-KW"/>
</dbReference>
<keyword evidence="3 7" id="KW-0862">Zinc</keyword>
<dbReference type="SUPFAM" id="SSF54928">
    <property type="entry name" value="RNA-binding domain, RBD"/>
    <property type="match status" value="1"/>
</dbReference>
<dbReference type="GO" id="GO:0005634">
    <property type="term" value="C:nucleus"/>
    <property type="evidence" value="ECO:0007669"/>
    <property type="project" value="TreeGrafter"/>
</dbReference>
<dbReference type="AlphaFoldDB" id="A0A4Y7TYQ6"/>
<evidence type="ECO:0000259" key="9">
    <source>
        <dbReference type="PROSITE" id="PS50102"/>
    </source>
</evidence>
<dbReference type="Gene3D" id="3.30.70.330">
    <property type="match status" value="1"/>
</dbReference>
<evidence type="ECO:0000313" key="11">
    <source>
        <dbReference type="EMBL" id="TEB39295.1"/>
    </source>
</evidence>
<evidence type="ECO:0000256" key="8">
    <source>
        <dbReference type="SAM" id="MobiDB-lite"/>
    </source>
</evidence>
<evidence type="ECO:0000256" key="6">
    <source>
        <dbReference type="PROSITE-ProRule" id="PRU00176"/>
    </source>
</evidence>
<dbReference type="SMART" id="SM00356">
    <property type="entry name" value="ZnF_C3H1"/>
    <property type="match status" value="1"/>
</dbReference>
<dbReference type="InterPro" id="IPR012677">
    <property type="entry name" value="Nucleotide-bd_a/b_plait_sf"/>
</dbReference>
<sequence length="831" mass="89061">MILDPASAPHLKPWLSRTLEPICDAEPNALADYILALLKHNVPESEMKKELISQLEEFLESECGPFVETLFTALRTKSYLPYAPPSPPQQSGDEGVSKPFDTIMAGAAGPSSERTRKRSSSSDGRDGRPRKGPRLSNDVEFAGHGWGGGGWDGQQQFGEFSPGGMEGFGIPLGPMGMGMPVNGMPQMGSRHPQGYQPPGQKRGICRDYHNHGFCARGEMCKFSHGEGAVVPSQLYPMNPGVMDFNMFYNMMSQNNPNIPYDPNDPQTNRQNQRAPIIPRIQQGDGSSIVHPQNASGELPVIQDLTPSDAAKKQAQQQQQQQANGQPDPAVLAAMVANGFDPSMFHGMPSFPGMQMLMDPSQQMPLQEQNQAPGRPPSGFRGRGRGRGGFGSEAAASRPPRRGDKTLVVEKIPHDKLSHEGIVEWFKKFGDVTNVAVDRSGTKALVSFATHEEAHKAWKAEDAVFGNRFVKVFWHRPMEGHGQIGQRALAASQGIVANLKTDGQRAPATSVTPPQIASSTSTSTNGTKKPLVQPTAASALAAKQNLLEKHISEQKALMAAFSATAASTEEKKRIMDRLRALGKEMEETKASATAIPASVLKKAPSAMVAEMERERLDKELENRGGGGGGETTEELKAKLEKLKAEAASLGIADGAEASYGGGFRGGYRGRVRGTRGGYNYRGGPVLRGAPPRGSMKLDNRPKRLLVKGVPSGEEGVQAVKDWYSSTGQVDSIESADEGVAVAFQSRAAAEQALAKGSILPIVGKVSITWYIPSAKPTPLANGPSTPVAASPTPQPAKDIEFIEPTPSSHRQEDEIVASGWGDEDGDDGMGMQ</sequence>
<keyword evidence="1 7" id="KW-0479">Metal-binding</keyword>
<feature type="region of interest" description="Disordered" evidence="8">
    <location>
        <begin position="502"/>
        <end position="529"/>
    </location>
</feature>
<reference evidence="11 12" key="1">
    <citation type="journal article" date="2019" name="Nat. Ecol. Evol.">
        <title>Megaphylogeny resolves global patterns of mushroom evolution.</title>
        <authorList>
            <person name="Varga T."/>
            <person name="Krizsan K."/>
            <person name="Foldi C."/>
            <person name="Dima B."/>
            <person name="Sanchez-Garcia M."/>
            <person name="Sanchez-Ramirez S."/>
            <person name="Szollosi G.J."/>
            <person name="Szarkandi J.G."/>
            <person name="Papp V."/>
            <person name="Albert L."/>
            <person name="Andreopoulos W."/>
            <person name="Angelini C."/>
            <person name="Antonin V."/>
            <person name="Barry K.W."/>
            <person name="Bougher N.L."/>
            <person name="Buchanan P."/>
            <person name="Buyck B."/>
            <person name="Bense V."/>
            <person name="Catcheside P."/>
            <person name="Chovatia M."/>
            <person name="Cooper J."/>
            <person name="Damon W."/>
            <person name="Desjardin D."/>
            <person name="Finy P."/>
            <person name="Geml J."/>
            <person name="Haridas S."/>
            <person name="Hughes K."/>
            <person name="Justo A."/>
            <person name="Karasinski D."/>
            <person name="Kautmanova I."/>
            <person name="Kiss B."/>
            <person name="Kocsube S."/>
            <person name="Kotiranta H."/>
            <person name="LaButti K.M."/>
            <person name="Lechner B.E."/>
            <person name="Liimatainen K."/>
            <person name="Lipzen A."/>
            <person name="Lukacs Z."/>
            <person name="Mihaltcheva S."/>
            <person name="Morgado L.N."/>
            <person name="Niskanen T."/>
            <person name="Noordeloos M.E."/>
            <person name="Ohm R.A."/>
            <person name="Ortiz-Santana B."/>
            <person name="Ovrebo C."/>
            <person name="Racz N."/>
            <person name="Riley R."/>
            <person name="Savchenko A."/>
            <person name="Shiryaev A."/>
            <person name="Soop K."/>
            <person name="Spirin V."/>
            <person name="Szebenyi C."/>
            <person name="Tomsovsky M."/>
            <person name="Tulloss R.E."/>
            <person name="Uehling J."/>
            <person name="Grigoriev I.V."/>
            <person name="Vagvolgyi C."/>
            <person name="Papp T."/>
            <person name="Martin F.M."/>
            <person name="Miettinen O."/>
            <person name="Hibbett D.S."/>
            <person name="Nagy L.G."/>
        </authorList>
    </citation>
    <scope>NUCLEOTIDE SEQUENCE [LARGE SCALE GENOMIC DNA]</scope>
    <source>
        <strain evidence="11 12">FP101781</strain>
    </source>
</reference>
<feature type="zinc finger region" description="C3H1-type" evidence="7">
    <location>
        <begin position="199"/>
        <end position="227"/>
    </location>
</feature>
<keyword evidence="12" id="KW-1185">Reference proteome</keyword>
<dbReference type="InterPro" id="IPR000571">
    <property type="entry name" value="Znf_CCCH"/>
</dbReference>
<dbReference type="Gene3D" id="4.10.1000.10">
    <property type="entry name" value="Zinc finger, CCCH-type"/>
    <property type="match status" value="1"/>
</dbReference>
<dbReference type="InterPro" id="IPR002483">
    <property type="entry name" value="PWI_dom"/>
</dbReference>
<dbReference type="SMART" id="SM00360">
    <property type="entry name" value="RRM"/>
    <property type="match status" value="1"/>
</dbReference>
<dbReference type="PROSITE" id="PS50102">
    <property type="entry name" value="RRM"/>
    <property type="match status" value="1"/>
</dbReference>
<dbReference type="InterPro" id="IPR035979">
    <property type="entry name" value="RBD_domain_sf"/>
</dbReference>
<proteinExistence type="predicted"/>
<feature type="region of interest" description="Disordered" evidence="8">
    <location>
        <begin position="82"/>
        <end position="158"/>
    </location>
</feature>
<evidence type="ECO:0000256" key="4">
    <source>
        <dbReference type="ARBA" id="ARBA00022884"/>
    </source>
</evidence>